<feature type="domain" description="EAL" evidence="1">
    <location>
        <begin position="7"/>
        <end position="262"/>
    </location>
</feature>
<dbReference type="CDD" id="cd01948">
    <property type="entry name" value="EAL"/>
    <property type="match status" value="1"/>
</dbReference>
<evidence type="ECO:0000259" key="1">
    <source>
        <dbReference type="PROSITE" id="PS50883"/>
    </source>
</evidence>
<dbReference type="EMBL" id="CP003221">
    <property type="protein sequence ID" value="EGJ50215.1"/>
    <property type="molecule type" value="Genomic_DNA"/>
</dbReference>
<dbReference type="Proteomes" id="UP000007844">
    <property type="component" value="Chromosome"/>
</dbReference>
<gene>
    <name evidence="2" type="ORF">Desaf_1884</name>
</gene>
<dbReference type="PANTHER" id="PTHR33121:SF76">
    <property type="entry name" value="SIGNALING PROTEIN"/>
    <property type="match status" value="1"/>
</dbReference>
<reference evidence="2 3" key="1">
    <citation type="journal article" date="2011" name="J. Bacteriol.">
        <title>Genome sequence of the mercury-methylating and pleomorphic Desulfovibrio africanus Strain Walvis Bay.</title>
        <authorList>
            <person name="Brown S.D."/>
            <person name="Wall J.D."/>
            <person name="Kucken A.M."/>
            <person name="Gilmour C.C."/>
            <person name="Podar M."/>
            <person name="Brandt C.C."/>
            <person name="Teshima H."/>
            <person name="Detter J.C."/>
            <person name="Han C.S."/>
            <person name="Land M.L."/>
            <person name="Lucas S."/>
            <person name="Han J."/>
            <person name="Pennacchio L."/>
            <person name="Nolan M."/>
            <person name="Pitluck S."/>
            <person name="Woyke T."/>
            <person name="Goodwin L."/>
            <person name="Palumbo A.V."/>
            <person name="Elias D.A."/>
        </authorList>
    </citation>
    <scope>NUCLEOTIDE SEQUENCE [LARGE SCALE GENOMIC DNA]</scope>
    <source>
        <strain evidence="2 3">Walvis Bay</strain>
    </source>
</reference>
<dbReference type="PROSITE" id="PS50883">
    <property type="entry name" value="EAL"/>
    <property type="match status" value="1"/>
</dbReference>
<organism evidence="2 3">
    <name type="scientific">Desulfocurvibacter africanus subsp. africanus str. Walvis Bay</name>
    <dbReference type="NCBI Taxonomy" id="690850"/>
    <lineage>
        <taxon>Bacteria</taxon>
        <taxon>Pseudomonadati</taxon>
        <taxon>Thermodesulfobacteriota</taxon>
        <taxon>Desulfovibrionia</taxon>
        <taxon>Desulfovibrionales</taxon>
        <taxon>Desulfovibrionaceae</taxon>
        <taxon>Desulfocurvibacter</taxon>
    </lineage>
</organism>
<proteinExistence type="predicted"/>
<dbReference type="InterPro" id="IPR035919">
    <property type="entry name" value="EAL_sf"/>
</dbReference>
<dbReference type="eggNOG" id="COG2200">
    <property type="taxonomic scope" value="Bacteria"/>
</dbReference>
<evidence type="ECO:0000313" key="2">
    <source>
        <dbReference type="EMBL" id="EGJ50215.1"/>
    </source>
</evidence>
<dbReference type="InterPro" id="IPR001633">
    <property type="entry name" value="EAL_dom"/>
</dbReference>
<dbReference type="PANTHER" id="PTHR33121">
    <property type="entry name" value="CYCLIC DI-GMP PHOSPHODIESTERASE PDEF"/>
    <property type="match status" value="1"/>
</dbReference>
<dbReference type="Gene3D" id="3.20.20.450">
    <property type="entry name" value="EAL domain"/>
    <property type="match status" value="1"/>
</dbReference>
<dbReference type="InterPro" id="IPR029151">
    <property type="entry name" value="Sensor-like_sf"/>
</dbReference>
<dbReference type="Pfam" id="PF00563">
    <property type="entry name" value="EAL"/>
    <property type="match status" value="1"/>
</dbReference>
<dbReference type="CDD" id="cd18773">
    <property type="entry name" value="PDC1_HK_sensor"/>
    <property type="match status" value="1"/>
</dbReference>
<name>F3Z2P8_DESAF</name>
<dbReference type="RefSeq" id="WP_014259969.1">
    <property type="nucleotide sequence ID" value="NC_016629.1"/>
</dbReference>
<dbReference type="STRING" id="690850.Desaf_1884"/>
<dbReference type="SUPFAM" id="SSF103190">
    <property type="entry name" value="Sensory domain-like"/>
    <property type="match status" value="1"/>
</dbReference>
<dbReference type="KEGG" id="daf:Desaf_1884"/>
<sequence length="415" mass="45019">MAHEDKIPRIADVSVASILKSEAVLTFFQPLVSLRRKSLFGVEALSRGLIGDSGEAIPPALLFQLAEDKADLANLDRLCRRKALEAFAPMHALSRELFLCLNVEPTTLDWGLVGSGTLSDVAQRLGVDPANVVLELDESRIADPSTLTRFANSCRAAGFLLGLDGAGGPHSGLERIAELRPDIIKIDRRLVSGVHSATHKQDVVRGLIATADRIGALPVAVGVETEEEVILLLELGVEVFQGFYFARPYPSGSKRPDVSTAIEAVAAHFKGHVLRKINASKEQHKIYAFVIDQVQEALAPTALPELDAALAGILDMHPGLQCAYVLNESGLQISDTVSNPLLKRGVRRLLHQPIRKGTDHSLKEYYLSIKAGLPRYITDPGISQTTGLPRRTICAAYQDASGRQRILCLDISEPE</sequence>
<keyword evidence="3" id="KW-1185">Reference proteome</keyword>
<dbReference type="SUPFAM" id="SSF141868">
    <property type="entry name" value="EAL domain-like"/>
    <property type="match status" value="1"/>
</dbReference>
<accession>F3Z2P8</accession>
<protein>
    <submittedName>
        <fullName evidence="2">Diguanylate phosphodiesterase</fullName>
    </submittedName>
</protein>
<dbReference type="Gene3D" id="3.30.450.20">
    <property type="entry name" value="PAS domain"/>
    <property type="match status" value="1"/>
</dbReference>
<dbReference type="SMART" id="SM00052">
    <property type="entry name" value="EAL"/>
    <property type="match status" value="1"/>
</dbReference>
<dbReference type="HOGENOM" id="CLU_015702_0_1_7"/>
<evidence type="ECO:0000313" key="3">
    <source>
        <dbReference type="Proteomes" id="UP000007844"/>
    </source>
</evidence>
<dbReference type="GO" id="GO:0071111">
    <property type="term" value="F:cyclic-guanylate-specific phosphodiesterase activity"/>
    <property type="evidence" value="ECO:0007669"/>
    <property type="project" value="InterPro"/>
</dbReference>
<dbReference type="AlphaFoldDB" id="F3Z2P8"/>
<dbReference type="InterPro" id="IPR050706">
    <property type="entry name" value="Cyclic-di-GMP_PDE-like"/>
</dbReference>